<keyword evidence="9" id="KW-0406">Ion transport</keyword>
<keyword evidence="7 17" id="KW-0732">Signal</keyword>
<evidence type="ECO:0000259" key="19">
    <source>
        <dbReference type="Pfam" id="PF10531"/>
    </source>
</evidence>
<evidence type="ECO:0008006" key="23">
    <source>
        <dbReference type="Google" id="ProtNLM"/>
    </source>
</evidence>
<evidence type="ECO:0000256" key="13">
    <source>
        <dbReference type="ARBA" id="ARBA00023237"/>
    </source>
</evidence>
<evidence type="ECO:0000256" key="8">
    <source>
        <dbReference type="ARBA" id="ARBA00023047"/>
    </source>
</evidence>
<feature type="domain" description="Polysaccharide export protein N-terminal" evidence="18">
    <location>
        <begin position="195"/>
        <end position="259"/>
    </location>
</feature>
<feature type="domain" description="Soluble ligand binding" evidence="19">
    <location>
        <begin position="756"/>
        <end position="806"/>
    </location>
</feature>
<dbReference type="Pfam" id="PF10531">
    <property type="entry name" value="SLBB"/>
    <property type="match status" value="4"/>
</dbReference>
<feature type="domain" description="Soluble ligand binding" evidence="19">
    <location>
        <begin position="539"/>
        <end position="591"/>
    </location>
</feature>
<dbReference type="STRING" id="1121098.HMPREF1534_00744"/>
<dbReference type="Proteomes" id="UP000017831">
    <property type="component" value="Unassembled WGS sequence"/>
</dbReference>
<sequence>MMRKIVTFVLLLICLSVTSVAQMGGGMTDKQVVEYVQNGLLQGKSQQQISTELARRGVTKEQAERVKLLYEQQKKNGKNSSSSTLDNTKGRSRTKNGVKEKEDGKDGSDYIDKNFNFDDSSEKKEVPVYKYVTTEPLEPKEMGTYTIDRDGNIVYDNNTILYLQEEEEKKEKKVFGRDIFNTKNLTFEPSVNLATPVDYHLGPGDEVIIDIWGTNQATIRDNISPDGYINIEDIGLVYLNGMTVSEATDYLRKELNRIYAGIDSEKPVSQIKVTLGDSRTIQVNVMGEVLTPGTYALSSFSSVFHALYRAGGVNDIGSLRAIQLVRGGKPIATIDVYDFIMRGKATDDIRLQEGDVVIVPPYQALVTIEGNVKRPMKYEMKDGENVKTLLKYAGGFSGDAYTRALRMIRQNGREYQVYTIDDIDYSVFPVKDGDKVTAEAILNRFENKLEIKGAVYRPGIYQFGGSLNTVRQLVEKADGLMGDAFTARAVLHRERDNLTREVISVDIKKVLDGTIPDIPLQKNDVLYIPSIHDLQDMGVITVFGEVARPGELPYADNTTLEDIIIQAGGLKESASTVRVDVSRRIKDNKSTDVSSTIGKMYSFSLKDGFVIDGEPGFVLQPYDQVYVRRSPGYQEQANVDITGEVLYDGTYALTNKSERLSDLVKKAGGVTPFAYVKGAKLIRQANDEELKRMEDVFKMMRREMGQANMDSLKLDLDSVYSVGIDLELAMKNPGSSADVVLRAGDKLVVPELSNTVKINGAVMLPNTVAYKDNKSVKYYISQAGGFANNARKSRAFIIYMNGQVAKVKGSGRNMIEPGCEIIVPIKDKNGRMNFQTILGIASSIGSLGLTAASIANILK</sequence>
<dbReference type="GO" id="GO:0015288">
    <property type="term" value="F:porin activity"/>
    <property type="evidence" value="ECO:0007669"/>
    <property type="project" value="UniProtKB-KW"/>
</dbReference>
<evidence type="ECO:0000256" key="7">
    <source>
        <dbReference type="ARBA" id="ARBA00022729"/>
    </source>
</evidence>
<feature type="domain" description="Soluble ligand binding" evidence="19">
    <location>
        <begin position="366"/>
        <end position="417"/>
    </location>
</feature>
<feature type="compositionally biased region" description="Basic and acidic residues" evidence="15">
    <location>
        <begin position="97"/>
        <end position="116"/>
    </location>
</feature>
<keyword evidence="3" id="KW-0813">Transport</keyword>
<evidence type="ECO:0000259" key="18">
    <source>
        <dbReference type="Pfam" id="PF02563"/>
    </source>
</evidence>
<feature type="chain" id="PRO_5004679655" description="Soluble ligand binding domain-containing protein" evidence="17">
    <location>
        <begin position="22"/>
        <end position="859"/>
    </location>
</feature>
<evidence type="ECO:0000256" key="6">
    <source>
        <dbReference type="ARBA" id="ARBA00022692"/>
    </source>
</evidence>
<feature type="domain" description="SLBB" evidence="20">
    <location>
        <begin position="282"/>
        <end position="359"/>
    </location>
</feature>
<comment type="caution">
    <text evidence="21">The sequence shown here is derived from an EMBL/GenBank/DDBJ whole genome shotgun (WGS) entry which is preliminary data.</text>
</comment>
<evidence type="ECO:0000256" key="1">
    <source>
        <dbReference type="ARBA" id="ARBA00004571"/>
    </source>
</evidence>
<feature type="signal peptide" evidence="17">
    <location>
        <begin position="1"/>
        <end position="21"/>
    </location>
</feature>
<dbReference type="Gene3D" id="3.10.560.10">
    <property type="entry name" value="Outer membrane lipoprotein wza domain like"/>
    <property type="match status" value="6"/>
</dbReference>
<keyword evidence="14" id="KW-0449">Lipoprotein</keyword>
<feature type="domain" description="Soluble ligand binding" evidence="19">
    <location>
        <begin position="639"/>
        <end position="684"/>
    </location>
</feature>
<keyword evidence="16" id="KW-1133">Transmembrane helix</keyword>
<dbReference type="EMBL" id="AQHY01000008">
    <property type="protein sequence ID" value="EOA57681.1"/>
    <property type="molecule type" value="Genomic_DNA"/>
</dbReference>
<keyword evidence="22" id="KW-1185">Reference proteome</keyword>
<dbReference type="InterPro" id="IPR049712">
    <property type="entry name" value="Poly_export"/>
</dbReference>
<feature type="region of interest" description="Disordered" evidence="15">
    <location>
        <begin position="70"/>
        <end position="116"/>
    </location>
</feature>
<dbReference type="RefSeq" id="WP_005937253.1">
    <property type="nucleotide sequence ID" value="NZ_KB890335.1"/>
</dbReference>
<dbReference type="GO" id="GO:0006811">
    <property type="term" value="P:monoatomic ion transport"/>
    <property type="evidence" value="ECO:0007669"/>
    <property type="project" value="UniProtKB-KW"/>
</dbReference>
<protein>
    <recommendedName>
        <fullName evidence="23">Soluble ligand binding domain-containing protein</fullName>
    </recommendedName>
</protein>
<dbReference type="InterPro" id="IPR054765">
    <property type="entry name" value="SLBB_dom"/>
</dbReference>
<dbReference type="InterPro" id="IPR003715">
    <property type="entry name" value="Poly_export_N"/>
</dbReference>
<keyword evidence="8" id="KW-0625">Polysaccharide transport</keyword>
<keyword evidence="5" id="KW-0762">Sugar transport</keyword>
<dbReference type="Pfam" id="PF02563">
    <property type="entry name" value="Poly_export"/>
    <property type="match status" value="1"/>
</dbReference>
<dbReference type="PANTHER" id="PTHR33619:SF3">
    <property type="entry name" value="POLYSACCHARIDE EXPORT PROTEIN GFCE-RELATED"/>
    <property type="match status" value="1"/>
</dbReference>
<evidence type="ECO:0000259" key="20">
    <source>
        <dbReference type="Pfam" id="PF22461"/>
    </source>
</evidence>
<dbReference type="OrthoDB" id="9808948at2"/>
<dbReference type="PANTHER" id="PTHR33619">
    <property type="entry name" value="POLYSACCHARIDE EXPORT PROTEIN GFCE-RELATED"/>
    <property type="match status" value="1"/>
</dbReference>
<evidence type="ECO:0000256" key="14">
    <source>
        <dbReference type="ARBA" id="ARBA00023288"/>
    </source>
</evidence>
<dbReference type="PATRIC" id="fig|1121098.3.peg.761"/>
<evidence type="ECO:0000256" key="5">
    <source>
        <dbReference type="ARBA" id="ARBA00022597"/>
    </source>
</evidence>
<dbReference type="HOGENOM" id="CLU_011447_1_0_10"/>
<evidence type="ECO:0000256" key="2">
    <source>
        <dbReference type="ARBA" id="ARBA00009450"/>
    </source>
</evidence>
<keyword evidence="12" id="KW-0564">Palmitate</keyword>
<evidence type="ECO:0000256" key="9">
    <source>
        <dbReference type="ARBA" id="ARBA00023065"/>
    </source>
</evidence>
<evidence type="ECO:0000256" key="11">
    <source>
        <dbReference type="ARBA" id="ARBA00023136"/>
    </source>
</evidence>
<proteinExistence type="inferred from homology"/>
<evidence type="ECO:0000256" key="15">
    <source>
        <dbReference type="SAM" id="MobiDB-lite"/>
    </source>
</evidence>
<organism evidence="21 22">
    <name type="scientific">Phocaeicola massiliensis B84634 = Timone 84634 = DSM 17679 = JCM 13223</name>
    <dbReference type="NCBI Taxonomy" id="1121098"/>
    <lineage>
        <taxon>Bacteria</taxon>
        <taxon>Pseudomonadati</taxon>
        <taxon>Bacteroidota</taxon>
        <taxon>Bacteroidia</taxon>
        <taxon>Bacteroidales</taxon>
        <taxon>Bacteroidaceae</taxon>
        <taxon>Phocaeicola</taxon>
    </lineage>
</organism>
<dbReference type="GeneID" id="60063211"/>
<dbReference type="GO" id="GO:0009279">
    <property type="term" value="C:cell outer membrane"/>
    <property type="evidence" value="ECO:0007669"/>
    <property type="project" value="UniProtKB-SubCell"/>
</dbReference>
<evidence type="ECO:0000256" key="3">
    <source>
        <dbReference type="ARBA" id="ARBA00022448"/>
    </source>
</evidence>
<evidence type="ECO:0000256" key="12">
    <source>
        <dbReference type="ARBA" id="ARBA00023139"/>
    </source>
</evidence>
<keyword evidence="4" id="KW-1134">Transmembrane beta strand</keyword>
<dbReference type="AlphaFoldDB" id="U6RPF8"/>
<dbReference type="GO" id="GO:0015159">
    <property type="term" value="F:polysaccharide transmembrane transporter activity"/>
    <property type="evidence" value="ECO:0007669"/>
    <property type="project" value="InterPro"/>
</dbReference>
<dbReference type="eggNOG" id="COG1596">
    <property type="taxonomic scope" value="Bacteria"/>
</dbReference>
<evidence type="ECO:0000313" key="22">
    <source>
        <dbReference type="Proteomes" id="UP000017831"/>
    </source>
</evidence>
<evidence type="ECO:0000256" key="17">
    <source>
        <dbReference type="SAM" id="SignalP"/>
    </source>
</evidence>
<dbReference type="InterPro" id="IPR019554">
    <property type="entry name" value="Soluble_ligand-bd"/>
</dbReference>
<dbReference type="SUPFAM" id="SSF142984">
    <property type="entry name" value="Nqo1 middle domain-like"/>
    <property type="match status" value="1"/>
</dbReference>
<accession>U6RPF8</accession>
<comment type="subcellular location">
    <subcellularLocation>
        <location evidence="1">Cell outer membrane</location>
        <topology evidence="1">Multi-pass membrane protein</topology>
    </subcellularLocation>
</comment>
<comment type="similarity">
    <text evidence="2">Belongs to the BexD/CtrA/VexA family.</text>
</comment>
<evidence type="ECO:0000256" key="16">
    <source>
        <dbReference type="SAM" id="Phobius"/>
    </source>
</evidence>
<keyword evidence="6 16" id="KW-0812">Transmembrane</keyword>
<evidence type="ECO:0000313" key="21">
    <source>
        <dbReference type="EMBL" id="EOA57681.1"/>
    </source>
</evidence>
<evidence type="ECO:0000256" key="4">
    <source>
        <dbReference type="ARBA" id="ARBA00022452"/>
    </source>
</evidence>
<dbReference type="GO" id="GO:0046930">
    <property type="term" value="C:pore complex"/>
    <property type="evidence" value="ECO:0007669"/>
    <property type="project" value="UniProtKB-KW"/>
</dbReference>
<name>U6RPF8_9BACT</name>
<reference evidence="21 22" key="1">
    <citation type="submission" date="2013-04" db="EMBL/GenBank/DDBJ databases">
        <title>The Genome Sequence of Bacteroides massiliensis DSM 17679.</title>
        <authorList>
            <consortium name="The Broad Institute Genomics Platform"/>
            <person name="Earl A."/>
            <person name="Ward D."/>
            <person name="Feldgarden M."/>
            <person name="Gevers D."/>
            <person name="Martens E."/>
            <person name="Fenner L."/>
            <person name="Roux V."/>
            <person name="Mallet M.N."/>
            <person name="Raoult D."/>
            <person name="Walker B."/>
            <person name="Young S."/>
            <person name="Zeng Q."/>
            <person name="Gargeya S."/>
            <person name="Fitzgerald M."/>
            <person name="Haas B."/>
            <person name="Abouelleil A."/>
            <person name="Allen A.W."/>
            <person name="Alvarado L."/>
            <person name="Arachchi H.M."/>
            <person name="Berlin A.M."/>
            <person name="Chapman S.B."/>
            <person name="Gainer-Dewar J."/>
            <person name="Goldberg J."/>
            <person name="Griggs A."/>
            <person name="Gujja S."/>
            <person name="Hansen M."/>
            <person name="Howarth C."/>
            <person name="Imamovic A."/>
            <person name="Ireland A."/>
            <person name="Larimer J."/>
            <person name="McCowan C."/>
            <person name="Murphy C."/>
            <person name="Pearson M."/>
            <person name="Poon T.W."/>
            <person name="Priest M."/>
            <person name="Roberts A."/>
            <person name="Saif S."/>
            <person name="Shea T."/>
            <person name="Sisk P."/>
            <person name="Sykes S."/>
            <person name="Wortman J."/>
            <person name="Nusbaum C."/>
            <person name="Birren B."/>
        </authorList>
    </citation>
    <scope>NUCLEOTIDE SEQUENCE [LARGE SCALE GENOMIC DNA]</scope>
    <source>
        <strain evidence="22">B84634 / Timone 84634 / DSM 17679 / JCM 13223</strain>
    </source>
</reference>
<keyword evidence="11 16" id="KW-0472">Membrane</keyword>
<dbReference type="Pfam" id="PF22461">
    <property type="entry name" value="SLBB_2"/>
    <property type="match status" value="1"/>
</dbReference>
<evidence type="ECO:0000256" key="10">
    <source>
        <dbReference type="ARBA" id="ARBA00023114"/>
    </source>
</evidence>
<gene>
    <name evidence="21" type="ORF">HMPREF1534_00744</name>
</gene>
<keyword evidence="10" id="KW-0626">Porin</keyword>
<feature type="transmembrane region" description="Helical" evidence="16">
    <location>
        <begin position="837"/>
        <end position="858"/>
    </location>
</feature>
<keyword evidence="13" id="KW-0998">Cell outer membrane</keyword>